<dbReference type="OrthoDB" id="7600531at2759"/>
<feature type="region of interest" description="Disordered" evidence="2">
    <location>
        <begin position="383"/>
        <end position="408"/>
    </location>
</feature>
<feature type="compositionally biased region" description="Basic and acidic residues" evidence="2">
    <location>
        <begin position="384"/>
        <end position="397"/>
    </location>
</feature>
<dbReference type="VEuPathDB" id="VectorBase:PHUM456960"/>
<reference evidence="5" key="3">
    <citation type="submission" date="2020-05" db="UniProtKB">
        <authorList>
            <consortium name="EnsemblMetazoa"/>
        </authorList>
    </citation>
    <scope>IDENTIFICATION</scope>
    <source>
        <strain evidence="5">USDA</strain>
    </source>
</reference>
<proteinExistence type="predicted"/>
<sequence>MDGPEKRSQQSFKWSQTNKEKGDFMNVISKSDNVKLSKSQRITNDDDNNNNNNLLNHHLYRSFSCSDPHLRKSESVESFHLYDGNDQSLRMAALKTENAKLRSIISERDERNYELCLRFLRMKHCKNDIRTRFHDLENEYLQVITNLMEKIDEAREEFNFIIDQKFKKPLHTTNAMYLKLIQKNSKMAFENVSLRLENQCLKKELKKYVVYGGDLPEVMRKIDSQPTGDNNDDENGGVKILCAPSKSESKLNKTKKNVNFNEIKTIFQRDLYIKNSDTDSTNCMSKTSTADQSNGSLTDRIKSHEKTNYLPDEILNKLFKRIDTSSHQTINSNQRIIEQTSIEYKNNDIQSNDSQKEFTPFNFPYKNIVGKTDNNIKIIKKKDRQTNKTETDMKNKMNDSFTPTDSKESFNDNIKNTLNYLPAKYEDLITVTNNNKMADDVYDYVDDDVIIEEQMRKKQITIRKNNSNSSSQKSRFSITNKYDKKKKKKIGTGNEYSILVGGDANVYREANGVPVWKKDVMSFDDDNKLIMPIKDSCGLEEKLDLSLIELPLKSNIIIIIIIIIIYCYYYLLLLLSIQQQQQQPQQPTIMTNENKIKSRRPEGSKRFSQRLISTSPEQLKNFLTETQLEACYKMAPIIVGHATTHMNPEIQYDESKNDIILQLVIPAGKAVKKPSKNQLKTG</sequence>
<evidence type="ECO:0000256" key="3">
    <source>
        <dbReference type="SAM" id="Phobius"/>
    </source>
</evidence>
<protein>
    <submittedName>
        <fullName evidence="4">DNA double-strand break repair Rad50 ATPase, putative</fullName>
    </submittedName>
</protein>
<feature type="region of interest" description="Disordered" evidence="2">
    <location>
        <begin position="586"/>
        <end position="610"/>
    </location>
</feature>
<feature type="transmembrane region" description="Helical" evidence="3">
    <location>
        <begin position="556"/>
        <end position="577"/>
    </location>
</feature>
<evidence type="ECO:0000313" key="4">
    <source>
        <dbReference type="EMBL" id="EEB17200.1"/>
    </source>
</evidence>
<feature type="coiled-coil region" evidence="1">
    <location>
        <begin position="137"/>
        <end position="164"/>
    </location>
</feature>
<organism>
    <name type="scientific">Pediculus humanus subsp. corporis</name>
    <name type="common">Body louse</name>
    <dbReference type="NCBI Taxonomy" id="121224"/>
    <lineage>
        <taxon>Eukaryota</taxon>
        <taxon>Metazoa</taxon>
        <taxon>Ecdysozoa</taxon>
        <taxon>Arthropoda</taxon>
        <taxon>Hexapoda</taxon>
        <taxon>Insecta</taxon>
        <taxon>Pterygota</taxon>
        <taxon>Neoptera</taxon>
        <taxon>Paraneoptera</taxon>
        <taxon>Psocodea</taxon>
        <taxon>Troctomorpha</taxon>
        <taxon>Phthiraptera</taxon>
        <taxon>Anoplura</taxon>
        <taxon>Pediculidae</taxon>
        <taxon>Pediculus</taxon>
    </lineage>
</organism>
<gene>
    <name evidence="5" type="primary">8230648</name>
    <name evidence="4" type="ORF">Phum_PHUM456960</name>
</gene>
<dbReference type="InParanoid" id="E0VUZ4"/>
<dbReference type="EMBL" id="AAZO01005558">
    <property type="status" value="NOT_ANNOTATED_CDS"/>
    <property type="molecule type" value="Genomic_DNA"/>
</dbReference>
<name>E0VUZ4_PEDHC</name>
<dbReference type="GeneID" id="8230648"/>
<accession>E0VUZ4</accession>
<dbReference type="KEGG" id="phu:Phum_PHUM456960"/>
<keyword evidence="3" id="KW-0812">Transmembrane</keyword>
<dbReference type="HOGENOM" id="CLU_403512_0_0_1"/>
<dbReference type="EMBL" id="DS235797">
    <property type="protein sequence ID" value="EEB17200.1"/>
    <property type="molecule type" value="Genomic_DNA"/>
</dbReference>
<evidence type="ECO:0000313" key="5">
    <source>
        <dbReference type="EnsemblMetazoa" id="PHUM456960-PA"/>
    </source>
</evidence>
<reference evidence="4" key="2">
    <citation type="submission" date="2007-04" db="EMBL/GenBank/DDBJ databases">
        <title>The genome of the human body louse.</title>
        <authorList>
            <consortium name="The Human Body Louse Genome Consortium"/>
            <person name="Kirkness E."/>
            <person name="Walenz B."/>
            <person name="Hass B."/>
            <person name="Bruggner R."/>
            <person name="Strausberg R."/>
        </authorList>
    </citation>
    <scope>NUCLEOTIDE SEQUENCE</scope>
    <source>
        <strain evidence="4">USDA</strain>
    </source>
</reference>
<keyword evidence="6" id="KW-1185">Reference proteome</keyword>
<keyword evidence="3" id="KW-0472">Membrane</keyword>
<keyword evidence="1" id="KW-0175">Coiled coil</keyword>
<evidence type="ECO:0000313" key="6">
    <source>
        <dbReference type="Proteomes" id="UP000009046"/>
    </source>
</evidence>
<feature type="compositionally biased region" description="Basic and acidic residues" evidence="2">
    <location>
        <begin position="594"/>
        <end position="605"/>
    </location>
</feature>
<dbReference type="EnsemblMetazoa" id="PHUM456960-RA">
    <property type="protein sequence ID" value="PHUM456960-PA"/>
    <property type="gene ID" value="PHUM456960"/>
</dbReference>
<dbReference type="RefSeq" id="XP_002429938.1">
    <property type="nucleotide sequence ID" value="XM_002429893.1"/>
</dbReference>
<feature type="region of interest" description="Disordered" evidence="2">
    <location>
        <begin position="1"/>
        <end position="20"/>
    </location>
</feature>
<dbReference type="Proteomes" id="UP000009046">
    <property type="component" value="Unassembled WGS sequence"/>
</dbReference>
<evidence type="ECO:0000256" key="2">
    <source>
        <dbReference type="SAM" id="MobiDB-lite"/>
    </source>
</evidence>
<reference evidence="4" key="1">
    <citation type="submission" date="2007-04" db="EMBL/GenBank/DDBJ databases">
        <title>Annotation of Pediculus humanus corporis strain USDA.</title>
        <authorList>
            <person name="Kirkness E."/>
            <person name="Hannick L."/>
            <person name="Hass B."/>
            <person name="Bruggner R."/>
            <person name="Lawson D."/>
            <person name="Bidwell S."/>
            <person name="Joardar V."/>
            <person name="Caler E."/>
            <person name="Walenz B."/>
            <person name="Inman J."/>
            <person name="Schobel S."/>
            <person name="Galinsky K."/>
            <person name="Amedeo P."/>
            <person name="Strausberg R."/>
        </authorList>
    </citation>
    <scope>NUCLEOTIDE SEQUENCE</scope>
    <source>
        <strain evidence="4">USDA</strain>
    </source>
</reference>
<keyword evidence="3" id="KW-1133">Transmembrane helix</keyword>
<dbReference type="eggNOG" id="ENOG502SDPX">
    <property type="taxonomic scope" value="Eukaryota"/>
</dbReference>
<dbReference type="AlphaFoldDB" id="E0VUZ4"/>
<evidence type="ECO:0000256" key="1">
    <source>
        <dbReference type="SAM" id="Coils"/>
    </source>
</evidence>
<dbReference type="CTD" id="8230648"/>